<keyword evidence="1" id="KW-0812">Transmembrane</keyword>
<keyword evidence="1" id="KW-1133">Transmembrane helix</keyword>
<dbReference type="AlphaFoldDB" id="A0A090GAP7"/>
<dbReference type="Proteomes" id="UP000046122">
    <property type="component" value="Unassembled WGS sequence"/>
</dbReference>
<keyword evidence="1" id="KW-0472">Membrane</keyword>
<accession>A0A090GAP7</accession>
<protein>
    <submittedName>
        <fullName evidence="2">Uncharacterized protein</fullName>
    </submittedName>
</protein>
<gene>
    <name evidence="2" type="ORF">MPL3365_230020</name>
</gene>
<sequence>MPTKDAGPPQRAVRPEGYSFKGWNLLQDRKFLMMANHPIMSVLTSIGTLTSRPAAFLVLLAYAALWLVFDRQSSNWRGAATLVTWARSLFIQRAKHCDTGDPRQVGRDTAVHQRSFKHHPYQ</sequence>
<organism evidence="2 3">
    <name type="scientific">Mesorhizobium plurifarium</name>
    <dbReference type="NCBI Taxonomy" id="69974"/>
    <lineage>
        <taxon>Bacteria</taxon>
        <taxon>Pseudomonadati</taxon>
        <taxon>Pseudomonadota</taxon>
        <taxon>Alphaproteobacteria</taxon>
        <taxon>Hyphomicrobiales</taxon>
        <taxon>Phyllobacteriaceae</taxon>
        <taxon>Mesorhizobium</taxon>
    </lineage>
</organism>
<dbReference type="EMBL" id="CCNE01000016">
    <property type="protein sequence ID" value="CDX56079.1"/>
    <property type="molecule type" value="Genomic_DNA"/>
</dbReference>
<evidence type="ECO:0000313" key="3">
    <source>
        <dbReference type="Proteomes" id="UP000046122"/>
    </source>
</evidence>
<feature type="transmembrane region" description="Helical" evidence="1">
    <location>
        <begin position="50"/>
        <end position="69"/>
    </location>
</feature>
<proteinExistence type="predicted"/>
<evidence type="ECO:0000256" key="1">
    <source>
        <dbReference type="SAM" id="Phobius"/>
    </source>
</evidence>
<name>A0A090GAP7_MESPL</name>
<evidence type="ECO:0000313" key="2">
    <source>
        <dbReference type="EMBL" id="CDX56079.1"/>
    </source>
</evidence>
<reference evidence="2 3" key="1">
    <citation type="submission" date="2014-08" db="EMBL/GenBank/DDBJ databases">
        <authorList>
            <person name="Moulin Lionel"/>
        </authorList>
    </citation>
    <scope>NUCLEOTIDE SEQUENCE [LARGE SCALE GENOMIC DNA]</scope>
</reference>